<evidence type="ECO:0000256" key="8">
    <source>
        <dbReference type="ARBA" id="ARBA00023136"/>
    </source>
</evidence>
<evidence type="ECO:0000256" key="4">
    <source>
        <dbReference type="ARBA" id="ARBA00004635"/>
    </source>
</evidence>
<evidence type="ECO:0000256" key="5">
    <source>
        <dbReference type="ARBA" id="ARBA00006929"/>
    </source>
</evidence>
<proteinExistence type="inferred from homology"/>
<evidence type="ECO:0000256" key="2">
    <source>
        <dbReference type="ARBA" id="ARBA00004117"/>
    </source>
</evidence>
<keyword evidence="9" id="KW-0564">Palmitate</keyword>
<comment type="caution">
    <text evidence="14">The sequence shown here is derived from an EMBL/GenBank/DDBJ whole genome shotgun (WGS) entry which is preliminary data.</text>
</comment>
<gene>
    <name evidence="14" type="ORF">ACFQ0E_13935</name>
</gene>
<dbReference type="PRINTS" id="PR01008">
    <property type="entry name" value="FLGLRINGFLGH"/>
</dbReference>
<evidence type="ECO:0000313" key="14">
    <source>
        <dbReference type="EMBL" id="MFD0726698.1"/>
    </source>
</evidence>
<evidence type="ECO:0000313" key="15">
    <source>
        <dbReference type="Proteomes" id="UP001597110"/>
    </source>
</evidence>
<keyword evidence="7 13" id="KW-0732">Signal</keyword>
<sequence length="197" mass="20811">MRRLACLMLLAAGAAVQAADGPPVAGRESLIDPNQYRGLAADHRAYRTGDIVMINVLEATRAKSQAATEAGSELDLNVGLAAPSTNYSASLGLGGGNASGAQTTRVGELRTQMSAQVVGVEPNGALRISGEQSLIVNGERQKIRLSGVVRREDIGADNAVWSNRIANADIELLGVGVVSESTRQSILYRVFKWLRLL</sequence>
<keyword evidence="14" id="KW-0282">Flagellum</keyword>
<feature type="signal peptide" evidence="13">
    <location>
        <begin position="1"/>
        <end position="18"/>
    </location>
</feature>
<dbReference type="PANTHER" id="PTHR34933:SF1">
    <property type="entry name" value="FLAGELLAR L-RING PROTEIN"/>
    <property type="match status" value="1"/>
</dbReference>
<evidence type="ECO:0000256" key="3">
    <source>
        <dbReference type="ARBA" id="ARBA00004442"/>
    </source>
</evidence>
<dbReference type="InterPro" id="IPR000527">
    <property type="entry name" value="Flag_Lring"/>
</dbReference>
<evidence type="ECO:0000256" key="10">
    <source>
        <dbReference type="ARBA" id="ARBA00023143"/>
    </source>
</evidence>
<keyword evidence="10" id="KW-0975">Bacterial flagellum</keyword>
<evidence type="ECO:0000256" key="11">
    <source>
        <dbReference type="ARBA" id="ARBA00023237"/>
    </source>
</evidence>
<dbReference type="EMBL" id="JBHTIF010000003">
    <property type="protein sequence ID" value="MFD0726698.1"/>
    <property type="molecule type" value="Genomic_DNA"/>
</dbReference>
<evidence type="ECO:0000256" key="12">
    <source>
        <dbReference type="ARBA" id="ARBA00023288"/>
    </source>
</evidence>
<reference evidence="15" key="1">
    <citation type="journal article" date="2019" name="Int. J. Syst. Evol. Microbiol.">
        <title>The Global Catalogue of Microorganisms (GCM) 10K type strain sequencing project: providing services to taxonomists for standard genome sequencing and annotation.</title>
        <authorList>
            <consortium name="The Broad Institute Genomics Platform"/>
            <consortium name="The Broad Institute Genome Sequencing Center for Infectious Disease"/>
            <person name="Wu L."/>
            <person name="Ma J."/>
        </authorList>
    </citation>
    <scope>NUCLEOTIDE SEQUENCE [LARGE SCALE GENOMIC DNA]</scope>
    <source>
        <strain evidence="15">CCUG 55585</strain>
    </source>
</reference>
<accession>A0ABW2YIH6</accession>
<evidence type="ECO:0000256" key="9">
    <source>
        <dbReference type="ARBA" id="ARBA00023139"/>
    </source>
</evidence>
<comment type="function">
    <text evidence="1">Assembles around the rod to form the L-ring and probably protects the motor/basal body from shearing forces during rotation.</text>
</comment>
<evidence type="ECO:0000256" key="1">
    <source>
        <dbReference type="ARBA" id="ARBA00002591"/>
    </source>
</evidence>
<keyword evidence="11" id="KW-0998">Cell outer membrane</keyword>
<keyword evidence="15" id="KW-1185">Reference proteome</keyword>
<protein>
    <submittedName>
        <fullName evidence="14">Flagellar basal body L-ring protein FlgH</fullName>
    </submittedName>
</protein>
<evidence type="ECO:0000256" key="13">
    <source>
        <dbReference type="SAM" id="SignalP"/>
    </source>
</evidence>
<evidence type="ECO:0000256" key="6">
    <source>
        <dbReference type="ARBA" id="ARBA00011439"/>
    </source>
</evidence>
<dbReference type="RefSeq" id="WP_386824809.1">
    <property type="nucleotide sequence ID" value="NZ_JBHTIF010000003.1"/>
</dbReference>
<dbReference type="Proteomes" id="UP001597110">
    <property type="component" value="Unassembled WGS sequence"/>
</dbReference>
<keyword evidence="8" id="KW-0472">Membrane</keyword>
<dbReference type="PANTHER" id="PTHR34933">
    <property type="entry name" value="FLAGELLAR L-RING PROTEIN"/>
    <property type="match status" value="1"/>
</dbReference>
<feature type="chain" id="PRO_5045772015" evidence="13">
    <location>
        <begin position="19"/>
        <end position="197"/>
    </location>
</feature>
<dbReference type="Pfam" id="PF02107">
    <property type="entry name" value="FlgH"/>
    <property type="match status" value="1"/>
</dbReference>
<keyword evidence="14" id="KW-0969">Cilium</keyword>
<organism evidence="14 15">
    <name type="scientific">Lysobacter brunescens</name>
    <dbReference type="NCBI Taxonomy" id="262323"/>
    <lineage>
        <taxon>Bacteria</taxon>
        <taxon>Pseudomonadati</taxon>
        <taxon>Pseudomonadota</taxon>
        <taxon>Gammaproteobacteria</taxon>
        <taxon>Lysobacterales</taxon>
        <taxon>Lysobacteraceae</taxon>
        <taxon>Lysobacter</taxon>
    </lineage>
</organism>
<keyword evidence="12" id="KW-0449">Lipoprotein</keyword>
<comment type="subcellular location">
    <subcellularLocation>
        <location evidence="2">Bacterial flagellum basal body</location>
    </subcellularLocation>
    <subcellularLocation>
        <location evidence="3">Cell outer membrane</location>
    </subcellularLocation>
    <subcellularLocation>
        <location evidence="4">Membrane</location>
        <topology evidence="4">Lipid-anchor</topology>
    </subcellularLocation>
</comment>
<comment type="subunit">
    <text evidence="6">The basal body constitutes a major portion of the flagellar organelle and consists of four rings (L,P,S, and M) mounted on a central rod.</text>
</comment>
<keyword evidence="14" id="KW-0966">Cell projection</keyword>
<evidence type="ECO:0000256" key="7">
    <source>
        <dbReference type="ARBA" id="ARBA00022729"/>
    </source>
</evidence>
<name>A0ABW2YIH6_9GAMM</name>
<comment type="similarity">
    <text evidence="5">Belongs to the FlgH family.</text>
</comment>